<dbReference type="InterPro" id="IPR009628">
    <property type="entry name" value="Phage_tape_measure_N"/>
</dbReference>
<evidence type="ECO:0000259" key="2">
    <source>
        <dbReference type="Pfam" id="PF06791"/>
    </source>
</evidence>
<dbReference type="AlphaFoldDB" id="A0A376U9P2"/>
<organism evidence="3 4">
    <name type="scientific">Escherichia coli</name>
    <dbReference type="NCBI Taxonomy" id="562"/>
    <lineage>
        <taxon>Bacteria</taxon>
        <taxon>Pseudomonadati</taxon>
        <taxon>Pseudomonadota</taxon>
        <taxon>Gammaproteobacteria</taxon>
        <taxon>Enterobacterales</taxon>
        <taxon>Enterobacteriaceae</taxon>
        <taxon>Escherichia</taxon>
    </lineage>
</organism>
<name>A0A376U9P2_ECOLX</name>
<dbReference type="Proteomes" id="UP000254079">
    <property type="component" value="Unassembled WGS sequence"/>
</dbReference>
<evidence type="ECO:0000313" key="4">
    <source>
        <dbReference type="Proteomes" id="UP000254079"/>
    </source>
</evidence>
<feature type="domain" description="Bacteriophage tail tape measure N-terminal" evidence="2">
    <location>
        <begin position="10"/>
        <end position="64"/>
    </location>
</feature>
<dbReference type="EMBL" id="UGCP01000002">
    <property type="protein sequence ID" value="STI85461.1"/>
    <property type="molecule type" value="Genomic_DNA"/>
</dbReference>
<protein>
    <submittedName>
        <fullName evidence="3">Minor tail protein H</fullName>
    </submittedName>
</protein>
<evidence type="ECO:0000256" key="1">
    <source>
        <dbReference type="SAM" id="MobiDB-lite"/>
    </source>
</evidence>
<gene>
    <name evidence="3" type="ORF">NCTC8622_04557</name>
</gene>
<accession>A0A376U9P2</accession>
<sequence length="207" mass="22689">MPVCVVVNSFDAINQSVARFASASGVEVDKVAEAFGKLTTDPTSGLMAMARQFRNVTAEQIAYVAQLQRSGDEAGALQAANDIATKGFDEQTRRLKETWEHWRPGRIKQGRHSNRCGMPFWISVVLILSGYARQCTEGIDERIKNGSGTRAGASAGERPPLSVPTCRAHGMTGKMPVWGWQRPRCSRIWKKPVNWLPGTGPNGTHHS</sequence>
<evidence type="ECO:0000313" key="3">
    <source>
        <dbReference type="EMBL" id="STI85461.1"/>
    </source>
</evidence>
<dbReference type="Pfam" id="PF06791">
    <property type="entry name" value="TMP_2"/>
    <property type="match status" value="1"/>
</dbReference>
<feature type="region of interest" description="Disordered" evidence="1">
    <location>
        <begin position="144"/>
        <end position="163"/>
    </location>
</feature>
<reference evidence="3 4" key="1">
    <citation type="submission" date="2018-06" db="EMBL/GenBank/DDBJ databases">
        <authorList>
            <consortium name="Pathogen Informatics"/>
            <person name="Doyle S."/>
        </authorList>
    </citation>
    <scope>NUCLEOTIDE SEQUENCE [LARGE SCALE GENOMIC DNA]</scope>
    <source>
        <strain evidence="3 4">NCTC8622</strain>
    </source>
</reference>
<proteinExistence type="predicted"/>